<organism evidence="3 4">
    <name type="scientific">Massilia suwonensis</name>
    <dbReference type="NCBI Taxonomy" id="648895"/>
    <lineage>
        <taxon>Bacteria</taxon>
        <taxon>Pseudomonadati</taxon>
        <taxon>Pseudomonadota</taxon>
        <taxon>Betaproteobacteria</taxon>
        <taxon>Burkholderiales</taxon>
        <taxon>Oxalobacteraceae</taxon>
        <taxon>Telluria group</taxon>
        <taxon>Massilia</taxon>
    </lineage>
</organism>
<dbReference type="InterPro" id="IPR031982">
    <property type="entry name" value="PilE-like"/>
</dbReference>
<dbReference type="PANTHER" id="PTHR30093">
    <property type="entry name" value="GENERAL SECRETION PATHWAY PROTEIN G"/>
    <property type="match status" value="1"/>
</dbReference>
<dbReference type="SUPFAM" id="SSF54523">
    <property type="entry name" value="Pili subunits"/>
    <property type="match status" value="1"/>
</dbReference>
<evidence type="ECO:0000256" key="1">
    <source>
        <dbReference type="ARBA" id="ARBA00022481"/>
    </source>
</evidence>
<evidence type="ECO:0000256" key="2">
    <source>
        <dbReference type="SAM" id="Phobius"/>
    </source>
</evidence>
<evidence type="ECO:0000313" key="3">
    <source>
        <dbReference type="EMBL" id="MFC5478908.1"/>
    </source>
</evidence>
<dbReference type="Pfam" id="PF16732">
    <property type="entry name" value="ComP_DUS"/>
    <property type="match status" value="1"/>
</dbReference>
<gene>
    <name evidence="3" type="ORF">ACFPQ5_11935</name>
</gene>
<reference evidence="4" key="1">
    <citation type="journal article" date="2019" name="Int. J. Syst. Evol. Microbiol.">
        <title>The Global Catalogue of Microorganisms (GCM) 10K type strain sequencing project: providing services to taxonomists for standard genome sequencing and annotation.</title>
        <authorList>
            <consortium name="The Broad Institute Genomics Platform"/>
            <consortium name="The Broad Institute Genome Sequencing Center for Infectious Disease"/>
            <person name="Wu L."/>
            <person name="Ma J."/>
        </authorList>
    </citation>
    <scope>NUCLEOTIDE SEQUENCE [LARGE SCALE GENOMIC DNA]</scope>
    <source>
        <strain evidence="4">CCUG 43111</strain>
    </source>
</reference>
<dbReference type="Proteomes" id="UP001596101">
    <property type="component" value="Unassembled WGS sequence"/>
</dbReference>
<dbReference type="RefSeq" id="WP_379755462.1">
    <property type="nucleotide sequence ID" value="NZ_JBHSMR010000013.1"/>
</dbReference>
<comment type="caution">
    <text evidence="3">The sequence shown here is derived from an EMBL/GenBank/DDBJ whole genome shotgun (WGS) entry which is preliminary data.</text>
</comment>
<dbReference type="EMBL" id="JBHSMR010000013">
    <property type="protein sequence ID" value="MFC5478908.1"/>
    <property type="molecule type" value="Genomic_DNA"/>
</dbReference>
<feature type="transmembrane region" description="Helical" evidence="2">
    <location>
        <begin position="12"/>
        <end position="35"/>
    </location>
</feature>
<keyword evidence="2" id="KW-0812">Transmembrane</keyword>
<dbReference type="PROSITE" id="PS00409">
    <property type="entry name" value="PROKAR_NTER_METHYL"/>
    <property type="match status" value="1"/>
</dbReference>
<accession>A0ABW0MLX4</accession>
<keyword evidence="2" id="KW-0472">Membrane</keyword>
<dbReference type="InterPro" id="IPR045584">
    <property type="entry name" value="Pilin-like"/>
</dbReference>
<dbReference type="InterPro" id="IPR000983">
    <property type="entry name" value="Bac_GSPG_pilin"/>
</dbReference>
<dbReference type="NCBIfam" id="TIGR02532">
    <property type="entry name" value="IV_pilin_GFxxxE"/>
    <property type="match status" value="1"/>
</dbReference>
<dbReference type="PRINTS" id="PR00813">
    <property type="entry name" value="BCTERIALGSPG"/>
</dbReference>
<protein>
    <submittedName>
        <fullName evidence="3">Type IV pilin protein</fullName>
    </submittedName>
</protein>
<keyword evidence="2" id="KW-1133">Transmembrane helix</keyword>
<proteinExistence type="predicted"/>
<dbReference type="PANTHER" id="PTHR30093:SF47">
    <property type="entry name" value="TYPE IV PILUS NON-CORE MINOR PILIN PILE"/>
    <property type="match status" value="1"/>
</dbReference>
<name>A0ABW0MLX4_9BURK</name>
<dbReference type="InterPro" id="IPR012902">
    <property type="entry name" value="N_methyl_site"/>
</dbReference>
<evidence type="ECO:0000313" key="4">
    <source>
        <dbReference type="Proteomes" id="UP001596101"/>
    </source>
</evidence>
<dbReference type="Pfam" id="PF07963">
    <property type="entry name" value="N_methyl"/>
    <property type="match status" value="1"/>
</dbReference>
<dbReference type="Gene3D" id="3.30.700.10">
    <property type="entry name" value="Glycoprotein, Type 4 Pilin"/>
    <property type="match status" value="1"/>
</dbReference>
<keyword evidence="4" id="KW-1185">Reference proteome</keyword>
<sequence>MKPQAGFTLIELMITVAIIGILSAIAVPTYGSYVLRTRLTDAYSGLAGVQPALEQHWSNTNSYSGFANLPANSDNFTYKLESATDSAYTISATGKNATSGFVFTIDQNGQRATTSVPTGWATSTRCWVRDKSGQCSQ</sequence>
<keyword evidence="1" id="KW-0488">Methylation</keyword>